<keyword evidence="2" id="KW-1185">Reference proteome</keyword>
<dbReference type="Proteomes" id="UP001153709">
    <property type="component" value="Chromosome 8"/>
</dbReference>
<reference evidence="1" key="1">
    <citation type="submission" date="2022-01" db="EMBL/GenBank/DDBJ databases">
        <authorList>
            <person name="King R."/>
        </authorList>
    </citation>
    <scope>NUCLEOTIDE SEQUENCE</scope>
</reference>
<gene>
    <name evidence="1" type="ORF">DIABBA_LOCUS12361</name>
</gene>
<dbReference type="OrthoDB" id="6753017at2759"/>
<name>A0A9N9TAA7_DIABA</name>
<dbReference type="AlphaFoldDB" id="A0A9N9TAA7"/>
<accession>A0A9N9TAA7</accession>
<protein>
    <submittedName>
        <fullName evidence="1">Uncharacterized protein</fullName>
    </submittedName>
</protein>
<organism evidence="1 2">
    <name type="scientific">Diabrotica balteata</name>
    <name type="common">Banded cucumber beetle</name>
    <dbReference type="NCBI Taxonomy" id="107213"/>
    <lineage>
        <taxon>Eukaryota</taxon>
        <taxon>Metazoa</taxon>
        <taxon>Ecdysozoa</taxon>
        <taxon>Arthropoda</taxon>
        <taxon>Hexapoda</taxon>
        <taxon>Insecta</taxon>
        <taxon>Pterygota</taxon>
        <taxon>Neoptera</taxon>
        <taxon>Endopterygota</taxon>
        <taxon>Coleoptera</taxon>
        <taxon>Polyphaga</taxon>
        <taxon>Cucujiformia</taxon>
        <taxon>Chrysomeloidea</taxon>
        <taxon>Chrysomelidae</taxon>
        <taxon>Galerucinae</taxon>
        <taxon>Diabroticina</taxon>
        <taxon>Diabroticites</taxon>
        <taxon>Diabrotica</taxon>
    </lineage>
</organism>
<evidence type="ECO:0000313" key="1">
    <source>
        <dbReference type="EMBL" id="CAG9839611.1"/>
    </source>
</evidence>
<dbReference type="EMBL" id="OU898283">
    <property type="protein sequence ID" value="CAG9839611.1"/>
    <property type="molecule type" value="Genomic_DNA"/>
</dbReference>
<evidence type="ECO:0000313" key="2">
    <source>
        <dbReference type="Proteomes" id="UP001153709"/>
    </source>
</evidence>
<sequence length="347" mass="40128">MIDSKKDMRTYLKYELAPFSLSLFTENGLRKNVKSQLYELFESTNGPTHSDGIVRVVDAGFLLQIVIWQKNETVEEIMNVYLRYVEKHYTAGSHFVFDGYPEIEKSVTVTPTPASHLTKKGERCRRKSSDNILKFHYQNHAKIPFLQEKFLSNEKNKDKIIKMLMEILQSQGFFCKQAEEDANADIMSLLWDNTYHAVKSTKTIQRCYQRLIIKSCEEPQNITPTNCNVLLKPICTQNQDEEVTDIIFNQTVQVNEKVISWLRNNEIFKNRNTQNLTELTNIDIENIPIVIVANNKRSDEYVQSDVLIQQDNSVLKTQKIAELCTSLESRNVVETSVSNSKNQSRAI</sequence>
<proteinExistence type="predicted"/>